<dbReference type="FunFam" id="1.10.8.10:FF:000055">
    <property type="entry name" value="Non-specific serine/threonine protein kinase"/>
    <property type="match status" value="1"/>
</dbReference>
<dbReference type="InterPro" id="IPR049020">
    <property type="entry name" value="PRKAA1/2_AID"/>
</dbReference>
<comment type="catalytic activity">
    <reaction evidence="8">
        <text>L-seryl-[protein] + ATP = O-phospho-L-seryl-[protein] + ADP + H(+)</text>
        <dbReference type="Rhea" id="RHEA:17989"/>
        <dbReference type="Rhea" id="RHEA-COMP:9863"/>
        <dbReference type="Rhea" id="RHEA-COMP:11604"/>
        <dbReference type="ChEBI" id="CHEBI:15378"/>
        <dbReference type="ChEBI" id="CHEBI:29999"/>
        <dbReference type="ChEBI" id="CHEBI:30616"/>
        <dbReference type="ChEBI" id="CHEBI:83421"/>
        <dbReference type="ChEBI" id="CHEBI:456216"/>
        <dbReference type="EC" id="2.7.11.1"/>
    </reaction>
</comment>
<evidence type="ECO:0000256" key="8">
    <source>
        <dbReference type="ARBA" id="ARBA00048679"/>
    </source>
</evidence>
<evidence type="ECO:0000259" key="10">
    <source>
        <dbReference type="Pfam" id="PF21147"/>
    </source>
</evidence>
<accession>A0AAE1NCH2</accession>
<sequence length="243" mass="27060">MLMVDPMKRATIEDIKKHEWFQKDLPAYLFPPPYDHDNSVIDQEAIAEVCEKFQVESSEVQSAILSEDQHNQLKIAYNLIVDNKRFADATAMYSISAFYTAGSPPPPLPPPAFSPSDPNPSPFKPHPERIAARGEHTRMCCWLVPAAGISPVCLYLPPTLLQHHSINETGMEFVSVCVPCLALPCLPPSDPLRTPAMAHLPDSSPRRTLNNPIVLDAVNIPLKCHNSYNKVTCGMKLYQGYLE</sequence>
<dbReference type="Gene3D" id="1.10.8.10">
    <property type="entry name" value="DNA helicase RuvA subunit, C-terminal domain"/>
    <property type="match status" value="1"/>
</dbReference>
<proteinExistence type="predicted"/>
<keyword evidence="2" id="KW-0723">Serine/threonine-protein kinase</keyword>
<feature type="domain" description="PRKAA1/2 autoinhibitory" evidence="10">
    <location>
        <begin position="41"/>
        <end position="85"/>
    </location>
</feature>
<dbReference type="Pfam" id="PF21147">
    <property type="entry name" value="AMPK_alpha_AID"/>
    <property type="match status" value="1"/>
</dbReference>
<comment type="caution">
    <text evidence="11">The sequence shown here is derived from an EMBL/GenBank/DDBJ whole genome shotgun (WGS) entry which is preliminary data.</text>
</comment>
<evidence type="ECO:0000256" key="4">
    <source>
        <dbReference type="ARBA" id="ARBA00022741"/>
    </source>
</evidence>
<dbReference type="GO" id="GO:0043050">
    <property type="term" value="P:nematode pharyngeal pumping"/>
    <property type="evidence" value="ECO:0007669"/>
    <property type="project" value="UniProtKB-ARBA"/>
</dbReference>
<reference evidence="11" key="1">
    <citation type="submission" date="2023-11" db="EMBL/GenBank/DDBJ databases">
        <title>Genome assemblies of two species of porcelain crab, Petrolisthes cinctipes and Petrolisthes manimaculis (Anomura: Porcellanidae).</title>
        <authorList>
            <person name="Angst P."/>
        </authorList>
    </citation>
    <scope>NUCLEOTIDE SEQUENCE</scope>
    <source>
        <strain evidence="11">PB745_02</strain>
        <tissue evidence="11">Gill</tissue>
    </source>
</reference>
<dbReference type="CDD" id="cd14336">
    <property type="entry name" value="UBA_AID_AMPKalpha"/>
    <property type="match status" value="1"/>
</dbReference>
<dbReference type="EMBL" id="JAWZYT010006897">
    <property type="protein sequence ID" value="KAK4287368.1"/>
    <property type="molecule type" value="Genomic_DNA"/>
</dbReference>
<keyword evidence="3" id="KW-0808">Transferase</keyword>
<keyword evidence="6" id="KW-0067">ATP-binding</keyword>
<evidence type="ECO:0000256" key="5">
    <source>
        <dbReference type="ARBA" id="ARBA00022777"/>
    </source>
</evidence>
<dbReference type="AlphaFoldDB" id="A0AAE1NCH2"/>
<evidence type="ECO:0000313" key="11">
    <source>
        <dbReference type="EMBL" id="KAK4287368.1"/>
    </source>
</evidence>
<protein>
    <recommendedName>
        <fullName evidence="1">non-specific serine/threonine protein kinase</fullName>
        <ecNumber evidence="1">2.7.11.1</ecNumber>
    </recommendedName>
</protein>
<organism evidence="11 12">
    <name type="scientific">Petrolisthes manimaculis</name>
    <dbReference type="NCBI Taxonomy" id="1843537"/>
    <lineage>
        <taxon>Eukaryota</taxon>
        <taxon>Metazoa</taxon>
        <taxon>Ecdysozoa</taxon>
        <taxon>Arthropoda</taxon>
        <taxon>Crustacea</taxon>
        <taxon>Multicrustacea</taxon>
        <taxon>Malacostraca</taxon>
        <taxon>Eumalacostraca</taxon>
        <taxon>Eucarida</taxon>
        <taxon>Decapoda</taxon>
        <taxon>Pleocyemata</taxon>
        <taxon>Anomura</taxon>
        <taxon>Galatheoidea</taxon>
        <taxon>Porcellanidae</taxon>
        <taxon>Petrolisthes</taxon>
    </lineage>
</organism>
<feature type="region of interest" description="Disordered" evidence="9">
    <location>
        <begin position="106"/>
        <end position="128"/>
    </location>
</feature>
<evidence type="ECO:0000256" key="1">
    <source>
        <dbReference type="ARBA" id="ARBA00012513"/>
    </source>
</evidence>
<keyword evidence="5" id="KW-0418">Kinase</keyword>
<keyword evidence="12" id="KW-1185">Reference proteome</keyword>
<evidence type="ECO:0000256" key="3">
    <source>
        <dbReference type="ARBA" id="ARBA00022679"/>
    </source>
</evidence>
<dbReference type="GO" id="GO:0004674">
    <property type="term" value="F:protein serine/threonine kinase activity"/>
    <property type="evidence" value="ECO:0007669"/>
    <property type="project" value="UniProtKB-KW"/>
</dbReference>
<evidence type="ECO:0000313" key="12">
    <source>
        <dbReference type="Proteomes" id="UP001292094"/>
    </source>
</evidence>
<feature type="compositionally biased region" description="Pro residues" evidence="9">
    <location>
        <begin position="106"/>
        <end position="124"/>
    </location>
</feature>
<dbReference type="GO" id="GO:0005524">
    <property type="term" value="F:ATP binding"/>
    <property type="evidence" value="ECO:0007669"/>
    <property type="project" value="UniProtKB-KW"/>
</dbReference>
<dbReference type="EC" id="2.7.11.1" evidence="1"/>
<keyword evidence="4" id="KW-0547">Nucleotide-binding</keyword>
<evidence type="ECO:0000256" key="2">
    <source>
        <dbReference type="ARBA" id="ARBA00022527"/>
    </source>
</evidence>
<gene>
    <name evidence="11" type="ORF">Pmani_039563</name>
</gene>
<evidence type="ECO:0000256" key="6">
    <source>
        <dbReference type="ARBA" id="ARBA00022840"/>
    </source>
</evidence>
<dbReference type="Proteomes" id="UP001292094">
    <property type="component" value="Unassembled WGS sequence"/>
</dbReference>
<evidence type="ECO:0000256" key="7">
    <source>
        <dbReference type="ARBA" id="ARBA00047899"/>
    </source>
</evidence>
<evidence type="ECO:0000256" key="9">
    <source>
        <dbReference type="SAM" id="MobiDB-lite"/>
    </source>
</evidence>
<comment type="catalytic activity">
    <reaction evidence="7">
        <text>L-threonyl-[protein] + ATP = O-phospho-L-threonyl-[protein] + ADP + H(+)</text>
        <dbReference type="Rhea" id="RHEA:46608"/>
        <dbReference type="Rhea" id="RHEA-COMP:11060"/>
        <dbReference type="Rhea" id="RHEA-COMP:11605"/>
        <dbReference type="ChEBI" id="CHEBI:15378"/>
        <dbReference type="ChEBI" id="CHEBI:30013"/>
        <dbReference type="ChEBI" id="CHEBI:30616"/>
        <dbReference type="ChEBI" id="CHEBI:61977"/>
        <dbReference type="ChEBI" id="CHEBI:456216"/>
        <dbReference type="EC" id="2.7.11.1"/>
    </reaction>
</comment>
<name>A0AAE1NCH2_9EUCA</name>